<gene>
    <name evidence="3" type="ORF">IWZ03DRAFT_410452</name>
</gene>
<feature type="compositionally biased region" description="Basic and acidic residues" evidence="1">
    <location>
        <begin position="268"/>
        <end position="293"/>
    </location>
</feature>
<dbReference type="EMBL" id="JBBPHU010000001">
    <property type="protein sequence ID" value="KAK7523598.1"/>
    <property type="molecule type" value="Genomic_DNA"/>
</dbReference>
<feature type="signal peptide" evidence="2">
    <location>
        <begin position="1"/>
        <end position="19"/>
    </location>
</feature>
<comment type="caution">
    <text evidence="3">The sequence shown here is derived from an EMBL/GenBank/DDBJ whole genome shotgun (WGS) entry which is preliminary data.</text>
</comment>
<evidence type="ECO:0000256" key="1">
    <source>
        <dbReference type="SAM" id="MobiDB-lite"/>
    </source>
</evidence>
<evidence type="ECO:0000256" key="2">
    <source>
        <dbReference type="SAM" id="SignalP"/>
    </source>
</evidence>
<keyword evidence="2" id="KW-0732">Signal</keyword>
<proteinExistence type="predicted"/>
<sequence>MQLLVGLSTLSLLYTSAFASPLALASDLGAVSVNPSDDARLNGGRGLPFSEPLTKRTSDESVAVNVDGSTGSTNVTIGRAEPPTAAANANATAAKKNASIYGPKAVALGLQAKRGTGRFSDGKGLIGLKEGDNMAGPMPPGIANFNQDGQGEIGLRPGEISAQDIASALGLLGGRDRDDDRDKDRDKDKDKNRDDRDDDRDRDRAGPPAPPPPPPGPAGDVDNRSGAQGVGSQPFAPFSMRYAAPPQSEQPPPQRDQREEEENQRQQQEQERQRQEEERQGQDREREEQERQRQQQQQQQQEERERQGRQEREQRQKYPAIAKAQPPPPPPQRAPAYAGGGGYSGPDEH</sequence>
<evidence type="ECO:0000313" key="4">
    <source>
        <dbReference type="Proteomes" id="UP001363622"/>
    </source>
</evidence>
<name>A0ABR1KXM3_9PEZI</name>
<feature type="compositionally biased region" description="Pro residues" evidence="1">
    <location>
        <begin position="207"/>
        <end position="217"/>
    </location>
</feature>
<protein>
    <submittedName>
        <fullName evidence="3">Uncharacterized protein</fullName>
    </submittedName>
</protein>
<evidence type="ECO:0000313" key="3">
    <source>
        <dbReference type="EMBL" id="KAK7523598.1"/>
    </source>
</evidence>
<reference evidence="3 4" key="1">
    <citation type="submission" date="2024-04" db="EMBL/GenBank/DDBJ databases">
        <title>Phyllosticta paracitricarpa is synonymous to the EU quarantine fungus P. citricarpa based on phylogenomic analyses.</title>
        <authorList>
            <consortium name="Lawrence Berkeley National Laboratory"/>
            <person name="Van Ingen-Buijs V.A."/>
            <person name="Van Westerhoven A.C."/>
            <person name="Haridas S."/>
            <person name="Skiadas P."/>
            <person name="Martin F."/>
            <person name="Groenewald J.Z."/>
            <person name="Crous P.W."/>
            <person name="Seidl M.F."/>
        </authorList>
    </citation>
    <scope>NUCLEOTIDE SEQUENCE [LARGE SCALE GENOMIC DNA]</scope>
    <source>
        <strain evidence="3 4">CBS 123371</strain>
    </source>
</reference>
<accession>A0ABR1KXM3</accession>
<feature type="chain" id="PRO_5047048732" evidence="2">
    <location>
        <begin position="20"/>
        <end position="349"/>
    </location>
</feature>
<organism evidence="3 4">
    <name type="scientific">Phyllosticta citriasiana</name>
    <dbReference type="NCBI Taxonomy" id="595635"/>
    <lineage>
        <taxon>Eukaryota</taxon>
        <taxon>Fungi</taxon>
        <taxon>Dikarya</taxon>
        <taxon>Ascomycota</taxon>
        <taxon>Pezizomycotina</taxon>
        <taxon>Dothideomycetes</taxon>
        <taxon>Dothideomycetes incertae sedis</taxon>
        <taxon>Botryosphaeriales</taxon>
        <taxon>Phyllostictaceae</taxon>
        <taxon>Phyllosticta</taxon>
    </lineage>
</organism>
<feature type="compositionally biased region" description="Basic and acidic residues" evidence="1">
    <location>
        <begin position="301"/>
        <end position="316"/>
    </location>
</feature>
<feature type="compositionally biased region" description="Gly residues" evidence="1">
    <location>
        <begin position="338"/>
        <end position="349"/>
    </location>
</feature>
<feature type="compositionally biased region" description="Basic and acidic residues" evidence="1">
    <location>
        <begin position="174"/>
        <end position="205"/>
    </location>
</feature>
<keyword evidence="4" id="KW-1185">Reference proteome</keyword>
<dbReference type="Proteomes" id="UP001363622">
    <property type="component" value="Unassembled WGS sequence"/>
</dbReference>
<feature type="region of interest" description="Disordered" evidence="1">
    <location>
        <begin position="171"/>
        <end position="349"/>
    </location>
</feature>